<accession>A0A8J2QZG4</accession>
<reference evidence="4" key="1">
    <citation type="submission" date="2021-09" db="EMBL/GenBank/DDBJ databases">
        <authorList>
            <person name="Martin H S."/>
        </authorList>
    </citation>
    <scope>NUCLEOTIDE SEQUENCE</scope>
</reference>
<keyword evidence="1" id="KW-0393">Immunoglobulin domain</keyword>
<dbReference type="InterPro" id="IPR003599">
    <property type="entry name" value="Ig_sub"/>
</dbReference>
<sequence length="257" mass="28333">MISLVSLLVATALVSQCFVVTNALVDPKIEMDNSLLPNEVLPVRRTAQRNAYVKISAPPPENVNFIPGTALVLECEVQGHPLPIVGWLKNAVPLSDFEEEVNEILPMHPSGYGRMVNRLVINDAENGDVYTCVGTAGLKEAVATTTVFVEGNQPFLTSKMFSTKPIITGFYLDIFQNMGTSLTLPCRVYSPLKSQLYWIDNNDNIVYGNSRMRVLPSGDLHIKNLAWENMGGYTCTVKNAFGKDSMNAFLYPVQPSE</sequence>
<dbReference type="Proteomes" id="UP000789524">
    <property type="component" value="Unassembled WGS sequence"/>
</dbReference>
<proteinExistence type="predicted"/>
<dbReference type="Gene3D" id="2.60.40.10">
    <property type="entry name" value="Immunoglobulins"/>
    <property type="match status" value="2"/>
</dbReference>
<dbReference type="EMBL" id="CAKASE010000068">
    <property type="protein sequence ID" value="CAG9572591.1"/>
    <property type="molecule type" value="Genomic_DNA"/>
</dbReference>
<dbReference type="InterPro" id="IPR013783">
    <property type="entry name" value="Ig-like_fold"/>
</dbReference>
<dbReference type="SUPFAM" id="SSF48726">
    <property type="entry name" value="Immunoglobulin"/>
    <property type="match status" value="2"/>
</dbReference>
<keyword evidence="5" id="KW-1185">Reference proteome</keyword>
<dbReference type="GO" id="GO:0007156">
    <property type="term" value="P:homophilic cell adhesion via plasma membrane adhesion molecules"/>
    <property type="evidence" value="ECO:0007669"/>
    <property type="project" value="TreeGrafter"/>
</dbReference>
<protein>
    <submittedName>
        <fullName evidence="4">(African queen) hypothetical protein</fullName>
    </submittedName>
</protein>
<name>A0A8J2QZG4_9NEOP</name>
<dbReference type="SMART" id="SM00408">
    <property type="entry name" value="IGc2"/>
    <property type="match status" value="2"/>
</dbReference>
<dbReference type="PANTHER" id="PTHR10075:SF109">
    <property type="entry name" value="NEURAL_ECTODERMAL DEVELOPMENT FACTOR IMP-L2"/>
    <property type="match status" value="1"/>
</dbReference>
<feature type="domain" description="Ig-like" evidence="3">
    <location>
        <begin position="165"/>
        <end position="251"/>
    </location>
</feature>
<evidence type="ECO:0000313" key="5">
    <source>
        <dbReference type="Proteomes" id="UP000789524"/>
    </source>
</evidence>
<dbReference type="GO" id="GO:0070593">
    <property type="term" value="P:dendrite self-avoidance"/>
    <property type="evidence" value="ECO:0007669"/>
    <property type="project" value="TreeGrafter"/>
</dbReference>
<dbReference type="GO" id="GO:0098632">
    <property type="term" value="F:cell-cell adhesion mediator activity"/>
    <property type="evidence" value="ECO:0007669"/>
    <property type="project" value="TreeGrafter"/>
</dbReference>
<dbReference type="Pfam" id="PF07679">
    <property type="entry name" value="I-set"/>
    <property type="match status" value="2"/>
</dbReference>
<dbReference type="OrthoDB" id="6138780at2759"/>
<feature type="chain" id="PRO_5035204454" evidence="2">
    <location>
        <begin position="24"/>
        <end position="257"/>
    </location>
</feature>
<dbReference type="GO" id="GO:0030424">
    <property type="term" value="C:axon"/>
    <property type="evidence" value="ECO:0007669"/>
    <property type="project" value="TreeGrafter"/>
</dbReference>
<feature type="domain" description="Ig-like" evidence="3">
    <location>
        <begin position="58"/>
        <end position="148"/>
    </location>
</feature>
<dbReference type="InterPro" id="IPR013098">
    <property type="entry name" value="Ig_I-set"/>
</dbReference>
<gene>
    <name evidence="4" type="ORF">DCHRY22_LOCUS10117</name>
</gene>
<keyword evidence="2" id="KW-0732">Signal</keyword>
<evidence type="ECO:0000313" key="4">
    <source>
        <dbReference type="EMBL" id="CAG9572591.1"/>
    </source>
</evidence>
<dbReference type="SMART" id="SM00409">
    <property type="entry name" value="IG"/>
    <property type="match status" value="2"/>
</dbReference>
<dbReference type="PROSITE" id="PS50835">
    <property type="entry name" value="IG_LIKE"/>
    <property type="match status" value="2"/>
</dbReference>
<organism evidence="4 5">
    <name type="scientific">Danaus chrysippus</name>
    <name type="common">African queen</name>
    <dbReference type="NCBI Taxonomy" id="151541"/>
    <lineage>
        <taxon>Eukaryota</taxon>
        <taxon>Metazoa</taxon>
        <taxon>Ecdysozoa</taxon>
        <taxon>Arthropoda</taxon>
        <taxon>Hexapoda</taxon>
        <taxon>Insecta</taxon>
        <taxon>Pterygota</taxon>
        <taxon>Neoptera</taxon>
        <taxon>Endopterygota</taxon>
        <taxon>Lepidoptera</taxon>
        <taxon>Glossata</taxon>
        <taxon>Ditrysia</taxon>
        <taxon>Papilionoidea</taxon>
        <taxon>Nymphalidae</taxon>
        <taxon>Danainae</taxon>
        <taxon>Danaini</taxon>
        <taxon>Danaina</taxon>
        <taxon>Danaus</taxon>
        <taxon>Anosia</taxon>
    </lineage>
</organism>
<evidence type="ECO:0000259" key="3">
    <source>
        <dbReference type="PROSITE" id="PS50835"/>
    </source>
</evidence>
<dbReference type="AlphaFoldDB" id="A0A8J2QZG4"/>
<feature type="signal peptide" evidence="2">
    <location>
        <begin position="1"/>
        <end position="23"/>
    </location>
</feature>
<comment type="caution">
    <text evidence="4">The sequence shown here is derived from an EMBL/GenBank/DDBJ whole genome shotgun (WGS) entry which is preliminary data.</text>
</comment>
<dbReference type="InterPro" id="IPR003598">
    <property type="entry name" value="Ig_sub2"/>
</dbReference>
<evidence type="ECO:0000256" key="2">
    <source>
        <dbReference type="SAM" id="SignalP"/>
    </source>
</evidence>
<evidence type="ECO:0000256" key="1">
    <source>
        <dbReference type="ARBA" id="ARBA00023319"/>
    </source>
</evidence>
<dbReference type="InterPro" id="IPR007110">
    <property type="entry name" value="Ig-like_dom"/>
</dbReference>
<dbReference type="InterPro" id="IPR036179">
    <property type="entry name" value="Ig-like_dom_sf"/>
</dbReference>
<dbReference type="GO" id="GO:0005886">
    <property type="term" value="C:plasma membrane"/>
    <property type="evidence" value="ECO:0007669"/>
    <property type="project" value="TreeGrafter"/>
</dbReference>
<dbReference type="GO" id="GO:0007411">
    <property type="term" value="P:axon guidance"/>
    <property type="evidence" value="ECO:0007669"/>
    <property type="project" value="TreeGrafter"/>
</dbReference>
<dbReference type="PANTHER" id="PTHR10075">
    <property type="entry name" value="BASIGIN RELATED"/>
    <property type="match status" value="1"/>
</dbReference>